<proteinExistence type="predicted"/>
<name>A0A2P6PH11_ROSCH</name>
<evidence type="ECO:0000313" key="2">
    <source>
        <dbReference type="Proteomes" id="UP000238479"/>
    </source>
</evidence>
<reference evidence="1 2" key="1">
    <citation type="journal article" date="2018" name="Nat. Genet.">
        <title>The Rosa genome provides new insights in the design of modern roses.</title>
        <authorList>
            <person name="Bendahmane M."/>
        </authorList>
    </citation>
    <scope>NUCLEOTIDE SEQUENCE [LARGE SCALE GENOMIC DNA]</scope>
    <source>
        <strain evidence="2">cv. Old Blush</strain>
    </source>
</reference>
<gene>
    <name evidence="1" type="ORF">RchiOBHm_Chr7g0236711</name>
</gene>
<comment type="caution">
    <text evidence="1">The sequence shown here is derived from an EMBL/GenBank/DDBJ whole genome shotgun (WGS) entry which is preliminary data.</text>
</comment>
<dbReference type="AlphaFoldDB" id="A0A2P6PH11"/>
<keyword evidence="2" id="KW-1185">Reference proteome</keyword>
<protein>
    <submittedName>
        <fullName evidence="1">Uncharacterized protein</fullName>
    </submittedName>
</protein>
<organism evidence="1 2">
    <name type="scientific">Rosa chinensis</name>
    <name type="common">China rose</name>
    <dbReference type="NCBI Taxonomy" id="74649"/>
    <lineage>
        <taxon>Eukaryota</taxon>
        <taxon>Viridiplantae</taxon>
        <taxon>Streptophyta</taxon>
        <taxon>Embryophyta</taxon>
        <taxon>Tracheophyta</taxon>
        <taxon>Spermatophyta</taxon>
        <taxon>Magnoliopsida</taxon>
        <taxon>eudicotyledons</taxon>
        <taxon>Gunneridae</taxon>
        <taxon>Pentapetalae</taxon>
        <taxon>rosids</taxon>
        <taxon>fabids</taxon>
        <taxon>Rosales</taxon>
        <taxon>Rosaceae</taxon>
        <taxon>Rosoideae</taxon>
        <taxon>Rosoideae incertae sedis</taxon>
        <taxon>Rosa</taxon>
    </lineage>
</organism>
<accession>A0A2P6PH11</accession>
<evidence type="ECO:0000313" key="1">
    <source>
        <dbReference type="EMBL" id="PRQ21213.1"/>
    </source>
</evidence>
<dbReference type="EMBL" id="PDCK01000045">
    <property type="protein sequence ID" value="PRQ21213.1"/>
    <property type="molecule type" value="Genomic_DNA"/>
</dbReference>
<dbReference type="Gramene" id="PRQ21213">
    <property type="protein sequence ID" value="PRQ21213"/>
    <property type="gene ID" value="RchiOBHm_Chr7g0236711"/>
</dbReference>
<dbReference type="Proteomes" id="UP000238479">
    <property type="component" value="Chromosome 7"/>
</dbReference>
<sequence length="63" mass="7569">MFLKPLDVKTKMKIIQSRRFIIVAKSIIESMIYQIKERGIVLILFENSYIHLIYKKKKKLQNS</sequence>